<dbReference type="InterPro" id="IPR036388">
    <property type="entry name" value="WH-like_DNA-bd_sf"/>
</dbReference>
<evidence type="ECO:0000256" key="1">
    <source>
        <dbReference type="ARBA" id="ARBA00023015"/>
    </source>
</evidence>
<keyword evidence="1" id="KW-0805">Transcription regulation</keyword>
<sequence>MRLVRRSTLPVLVAEEIKRDILHEHLKAGQRLPTENELTN</sequence>
<evidence type="ECO:0000313" key="5">
    <source>
        <dbReference type="EMBL" id="GAH79406.1"/>
    </source>
</evidence>
<keyword evidence="3" id="KW-0804">Transcription</keyword>
<keyword evidence="2" id="KW-0238">DNA-binding</keyword>
<evidence type="ECO:0000256" key="2">
    <source>
        <dbReference type="ARBA" id="ARBA00023125"/>
    </source>
</evidence>
<dbReference type="SUPFAM" id="SSF46785">
    <property type="entry name" value="Winged helix' DNA-binding domain"/>
    <property type="match status" value="1"/>
</dbReference>
<name>X1IAH1_9ZZZZ</name>
<dbReference type="GO" id="GO:0003700">
    <property type="term" value="F:DNA-binding transcription factor activity"/>
    <property type="evidence" value="ECO:0007669"/>
    <property type="project" value="InterPro"/>
</dbReference>
<dbReference type="Gene3D" id="1.10.10.10">
    <property type="entry name" value="Winged helix-like DNA-binding domain superfamily/Winged helix DNA-binding domain"/>
    <property type="match status" value="1"/>
</dbReference>
<dbReference type="EMBL" id="BARU01036648">
    <property type="protein sequence ID" value="GAH79406.1"/>
    <property type="molecule type" value="Genomic_DNA"/>
</dbReference>
<organism evidence="5">
    <name type="scientific">marine sediment metagenome</name>
    <dbReference type="NCBI Taxonomy" id="412755"/>
    <lineage>
        <taxon>unclassified sequences</taxon>
        <taxon>metagenomes</taxon>
        <taxon>ecological metagenomes</taxon>
    </lineage>
</organism>
<comment type="caution">
    <text evidence="5">The sequence shown here is derived from an EMBL/GenBank/DDBJ whole genome shotgun (WGS) entry which is preliminary data.</text>
</comment>
<dbReference type="InterPro" id="IPR036390">
    <property type="entry name" value="WH_DNA-bd_sf"/>
</dbReference>
<accession>X1IAH1</accession>
<proteinExistence type="predicted"/>
<reference evidence="5" key="1">
    <citation type="journal article" date="2014" name="Front. Microbiol.">
        <title>High frequency of phylogenetically diverse reductive dehalogenase-homologous genes in deep subseafloor sedimentary metagenomes.</title>
        <authorList>
            <person name="Kawai M."/>
            <person name="Futagami T."/>
            <person name="Toyoda A."/>
            <person name="Takaki Y."/>
            <person name="Nishi S."/>
            <person name="Hori S."/>
            <person name="Arai W."/>
            <person name="Tsubouchi T."/>
            <person name="Morono Y."/>
            <person name="Uchiyama I."/>
            <person name="Ito T."/>
            <person name="Fujiyama A."/>
            <person name="Inagaki F."/>
            <person name="Takami H."/>
        </authorList>
    </citation>
    <scope>NUCLEOTIDE SEQUENCE</scope>
    <source>
        <strain evidence="5">Expedition CK06-06</strain>
    </source>
</reference>
<dbReference type="AlphaFoldDB" id="X1IAH1"/>
<protein>
    <recommendedName>
        <fullName evidence="4">HTH gntR-type domain-containing protein</fullName>
    </recommendedName>
</protein>
<gene>
    <name evidence="5" type="ORF">S03H2_57193</name>
</gene>
<dbReference type="InterPro" id="IPR000524">
    <property type="entry name" value="Tscrpt_reg_HTH_GntR"/>
</dbReference>
<dbReference type="GO" id="GO:0003677">
    <property type="term" value="F:DNA binding"/>
    <property type="evidence" value="ECO:0007669"/>
    <property type="project" value="UniProtKB-KW"/>
</dbReference>
<evidence type="ECO:0000259" key="4">
    <source>
        <dbReference type="Pfam" id="PF00392"/>
    </source>
</evidence>
<feature type="domain" description="HTH gntR-type" evidence="4">
    <location>
        <begin position="13"/>
        <end position="38"/>
    </location>
</feature>
<evidence type="ECO:0000256" key="3">
    <source>
        <dbReference type="ARBA" id="ARBA00023163"/>
    </source>
</evidence>
<dbReference type="Pfam" id="PF00392">
    <property type="entry name" value="GntR"/>
    <property type="match status" value="1"/>
</dbReference>